<name>A0A0S3F572_9SPHN</name>
<evidence type="ECO:0000259" key="1">
    <source>
        <dbReference type="Pfam" id="PF24720"/>
    </source>
</evidence>
<organism evidence="2 3">
    <name type="scientific">Sphingobium baderi</name>
    <dbReference type="NCBI Taxonomy" id="1332080"/>
    <lineage>
        <taxon>Bacteria</taxon>
        <taxon>Pseudomonadati</taxon>
        <taxon>Pseudomonadota</taxon>
        <taxon>Alphaproteobacteria</taxon>
        <taxon>Sphingomonadales</taxon>
        <taxon>Sphingomonadaceae</taxon>
        <taxon>Sphingobium</taxon>
    </lineage>
</organism>
<accession>A0A0S3F572</accession>
<feature type="domain" description="DUF7673" evidence="1">
    <location>
        <begin position="13"/>
        <end position="97"/>
    </location>
</feature>
<evidence type="ECO:0000313" key="2">
    <source>
        <dbReference type="EMBL" id="ALR22819.1"/>
    </source>
</evidence>
<keyword evidence="3" id="KW-1185">Reference proteome</keyword>
<reference evidence="2 3" key="1">
    <citation type="submission" date="2015-11" db="EMBL/GenBank/DDBJ databases">
        <title>A Two-component Flavoprotein Monooxygenase System MeaXY Responsible for para-Hydroxylation of 2-Methyl-6-ethylaniline and 2,6-Diethylaniline in Sphingobium baderi DE-13.</title>
        <authorList>
            <person name="Cheng M."/>
            <person name="Meng Q."/>
            <person name="Yang Y."/>
            <person name="Chu C."/>
            <person name="Yan X."/>
            <person name="He J."/>
            <person name="Li S."/>
        </authorList>
    </citation>
    <scope>NUCLEOTIDE SEQUENCE [LARGE SCALE GENOMIC DNA]</scope>
    <source>
        <strain evidence="2 3">DE-13</strain>
        <plasmid evidence="3">Plasmid pDE1</plasmid>
    </source>
</reference>
<dbReference type="Proteomes" id="UP000056968">
    <property type="component" value="Plasmid pDE1"/>
</dbReference>
<evidence type="ECO:0000313" key="3">
    <source>
        <dbReference type="Proteomes" id="UP000056968"/>
    </source>
</evidence>
<keyword evidence="2" id="KW-0614">Plasmid</keyword>
<geneLocation type="plasmid" evidence="2 3">
    <name>pDE1</name>
</geneLocation>
<dbReference type="Pfam" id="PF24720">
    <property type="entry name" value="DUF7673"/>
    <property type="match status" value="1"/>
</dbReference>
<protein>
    <recommendedName>
        <fullName evidence="1">DUF7673 domain-containing protein</fullName>
    </recommendedName>
</protein>
<dbReference type="EMBL" id="CP013265">
    <property type="protein sequence ID" value="ALR22819.1"/>
    <property type="molecule type" value="Genomic_DNA"/>
</dbReference>
<gene>
    <name evidence="2" type="ORF">ATN00_20120</name>
</gene>
<dbReference type="InterPro" id="IPR056090">
    <property type="entry name" value="DUF7673"/>
</dbReference>
<proteinExistence type="predicted"/>
<dbReference type="KEGG" id="sbd:ATN00_20120"/>
<sequence length="104" mass="11538">MDTLKIDHKSADEALRRLIAVALSDTGQSRRVANFLLAWWNGDDWGHFEISDIFAMDQSIGVDIATIVGYLAAYPGAVYPDAFGYRDAMVQLIEIWRSDAVTSA</sequence>
<dbReference type="RefSeq" id="WP_062069079.1">
    <property type="nucleotide sequence ID" value="NZ_CP013265.1"/>
</dbReference>
<dbReference type="OrthoDB" id="7276762at2"/>
<dbReference type="AlphaFoldDB" id="A0A0S3F572"/>